<dbReference type="EMBL" id="VJXY01000081">
    <property type="protein sequence ID" value="MBD6620747.1"/>
    <property type="molecule type" value="Genomic_DNA"/>
</dbReference>
<gene>
    <name evidence="1" type="ORF">FNW02_34560</name>
</gene>
<keyword evidence="2" id="KW-1185">Reference proteome</keyword>
<dbReference type="AlphaFoldDB" id="A0AA40VV38"/>
<reference evidence="1" key="1">
    <citation type="submission" date="2019-07" db="EMBL/GenBank/DDBJ databases">
        <title>Toxilogical consequences of a new and cryptic species of cyanobacteria (Komarekiella delphini-convector) recovered from the epidermis of a bottlenose dolphin and 1500 ft. in the air.</title>
        <authorList>
            <person name="Brown A.O."/>
            <person name="Dvorak P."/>
            <person name="Villanueva C.D."/>
            <person name="Foss A.J."/>
            <person name="Garvey A.D."/>
            <person name="Gibson Q.A."/>
            <person name="Johansen J.R."/>
            <person name="Casamatta D.A."/>
        </authorList>
    </citation>
    <scope>NUCLEOTIDE SEQUENCE</scope>
    <source>
        <strain evidence="1">SJRDD-AB1</strain>
    </source>
</reference>
<sequence>MPSQQCQHMQFSDCDKLVGRVVFECHHCGQGIISEYTGEPVIGEYKGRPSVVLAKVQCPSCGETAIRLNAEKVLSTTAISSPWK</sequence>
<organism evidence="1 2">
    <name type="scientific">Komarekiella delphini-convector SJRDD-AB1</name>
    <dbReference type="NCBI Taxonomy" id="2593771"/>
    <lineage>
        <taxon>Bacteria</taxon>
        <taxon>Bacillati</taxon>
        <taxon>Cyanobacteriota</taxon>
        <taxon>Cyanophyceae</taxon>
        <taxon>Nostocales</taxon>
        <taxon>Nostocaceae</taxon>
        <taxon>Komarekiella</taxon>
        <taxon>Komarekiella delphini-convector</taxon>
    </lineage>
</organism>
<protein>
    <submittedName>
        <fullName evidence="1">Uncharacterized protein</fullName>
    </submittedName>
</protein>
<accession>A0AA40VV38</accession>
<evidence type="ECO:0000313" key="1">
    <source>
        <dbReference type="EMBL" id="MBD6620747.1"/>
    </source>
</evidence>
<comment type="caution">
    <text evidence="1">The sequence shown here is derived from an EMBL/GenBank/DDBJ whole genome shotgun (WGS) entry which is preliminary data.</text>
</comment>
<proteinExistence type="predicted"/>
<dbReference type="Proteomes" id="UP001165986">
    <property type="component" value="Unassembled WGS sequence"/>
</dbReference>
<evidence type="ECO:0000313" key="2">
    <source>
        <dbReference type="Proteomes" id="UP001165986"/>
    </source>
</evidence>
<name>A0AA40VV38_9NOST</name>